<dbReference type="OrthoDB" id="3552669at2759"/>
<comment type="caution">
    <text evidence="1">The sequence shown here is derived from an EMBL/GenBank/DDBJ whole genome shotgun (WGS) entry which is preliminary data.</text>
</comment>
<evidence type="ECO:0000313" key="1">
    <source>
        <dbReference type="EMBL" id="TGO19205.1"/>
    </source>
</evidence>
<reference evidence="1 2" key="1">
    <citation type="submission" date="2017-12" db="EMBL/GenBank/DDBJ databases">
        <title>Comparative genomics of Botrytis spp.</title>
        <authorList>
            <person name="Valero-Jimenez C.A."/>
            <person name="Tapia P."/>
            <person name="Veloso J."/>
            <person name="Silva-Moreno E."/>
            <person name="Staats M."/>
            <person name="Valdes J.H."/>
            <person name="Van Kan J.A.L."/>
        </authorList>
    </citation>
    <scope>NUCLEOTIDE SEQUENCE [LARGE SCALE GENOMIC DNA]</scope>
    <source>
        <strain evidence="1 2">Bt9001</strain>
    </source>
</reference>
<protein>
    <submittedName>
        <fullName evidence="1">Uncharacterized protein</fullName>
    </submittedName>
</protein>
<dbReference type="EMBL" id="PQXH01000005">
    <property type="protein sequence ID" value="TGO19205.1"/>
    <property type="molecule type" value="Genomic_DNA"/>
</dbReference>
<dbReference type="AlphaFoldDB" id="A0A4Z1F419"/>
<dbReference type="Proteomes" id="UP000297777">
    <property type="component" value="Unassembled WGS sequence"/>
</dbReference>
<keyword evidence="2" id="KW-1185">Reference proteome</keyword>
<proteinExistence type="predicted"/>
<organism evidence="1 2">
    <name type="scientific">Botrytis tulipae</name>
    <dbReference type="NCBI Taxonomy" id="87230"/>
    <lineage>
        <taxon>Eukaryota</taxon>
        <taxon>Fungi</taxon>
        <taxon>Dikarya</taxon>
        <taxon>Ascomycota</taxon>
        <taxon>Pezizomycotina</taxon>
        <taxon>Leotiomycetes</taxon>
        <taxon>Helotiales</taxon>
        <taxon>Sclerotiniaceae</taxon>
        <taxon>Botrytis</taxon>
    </lineage>
</organism>
<evidence type="ECO:0000313" key="2">
    <source>
        <dbReference type="Proteomes" id="UP000297777"/>
    </source>
</evidence>
<gene>
    <name evidence="1" type="ORF">BTUL_0005g00530</name>
</gene>
<name>A0A4Z1F419_9HELO</name>
<sequence length="152" mass="17802">MCESHKANNITQKWKIREARRFLAIPKTEFDFFYDTLLRLAVEQLDVVLEEVASEEVPTEMGSSNGIKAGKCTGILSDDKFWLSYQGRITQQWKGKNIDREHVVAELSPPRMPKEHYTNMAQCRELRITIPIMLLQLLFKFLWTLDHFITVK</sequence>
<accession>A0A4Z1F419</accession>